<feature type="binding site" evidence="3">
    <location>
        <position position="112"/>
    </location>
    <ligand>
        <name>dimethylallyl diphosphate</name>
        <dbReference type="ChEBI" id="CHEBI:57623"/>
    </ligand>
</feature>
<dbReference type="PANTHER" id="PTHR40627:SF3">
    <property type="entry name" value="PRENYLTRANSFERASE ASQH2-RELATED"/>
    <property type="match status" value="1"/>
</dbReference>
<dbReference type="SFLD" id="SFLDS00036">
    <property type="entry name" value="Aromatic_Prenyltransferase"/>
    <property type="match status" value="1"/>
</dbReference>
<dbReference type="EMBL" id="ML738352">
    <property type="protein sequence ID" value="KAE8310532.1"/>
    <property type="molecule type" value="Genomic_DNA"/>
</dbReference>
<feature type="binding site" evidence="3">
    <location>
        <position position="373"/>
    </location>
    <ligand>
        <name>dimethylallyl diphosphate</name>
        <dbReference type="ChEBI" id="CHEBI:57623"/>
    </ligand>
</feature>
<feature type="binding site" evidence="3">
    <location>
        <position position="288"/>
    </location>
    <ligand>
        <name>dimethylallyl diphosphate</name>
        <dbReference type="ChEBI" id="CHEBI:57623"/>
    </ligand>
</feature>
<evidence type="ECO:0000256" key="1">
    <source>
        <dbReference type="ARBA" id="ARBA00010209"/>
    </source>
</evidence>
<feature type="binding site" evidence="3">
    <location>
        <position position="286"/>
    </location>
    <ligand>
        <name>dimethylallyl diphosphate</name>
        <dbReference type="ChEBI" id="CHEBI:57623"/>
    </ligand>
</feature>
<evidence type="ECO:0000256" key="2">
    <source>
        <dbReference type="ARBA" id="ARBA00022679"/>
    </source>
</evidence>
<feature type="binding site" evidence="3">
    <location>
        <position position="439"/>
    </location>
    <ligand>
        <name>dimethylallyl diphosphate</name>
        <dbReference type="ChEBI" id="CHEBI:57623"/>
    </ligand>
</feature>
<reference evidence="5" key="1">
    <citation type="submission" date="2019-04" db="EMBL/GenBank/DDBJ databases">
        <title>Friends and foes A comparative genomics studyof 23 Aspergillus species from section Flavi.</title>
        <authorList>
            <consortium name="DOE Joint Genome Institute"/>
            <person name="Kjaerbolling I."/>
            <person name="Vesth T."/>
            <person name="Frisvad J.C."/>
            <person name="Nybo J.L."/>
            <person name="Theobald S."/>
            <person name="Kildgaard S."/>
            <person name="Isbrandt T."/>
            <person name="Kuo A."/>
            <person name="Sato A."/>
            <person name="Lyhne E.K."/>
            <person name="Kogle M.E."/>
            <person name="Wiebenga A."/>
            <person name="Kun R.S."/>
            <person name="Lubbers R.J."/>
            <person name="Makela M.R."/>
            <person name="Barry K."/>
            <person name="Chovatia M."/>
            <person name="Clum A."/>
            <person name="Daum C."/>
            <person name="Haridas S."/>
            <person name="He G."/>
            <person name="LaButti K."/>
            <person name="Lipzen A."/>
            <person name="Mondo S."/>
            <person name="Riley R."/>
            <person name="Salamov A."/>
            <person name="Simmons B.A."/>
            <person name="Magnuson J.K."/>
            <person name="Henrissat B."/>
            <person name="Mortensen U.H."/>
            <person name="Larsen T.O."/>
            <person name="Devries R.P."/>
            <person name="Grigoriev I.V."/>
            <person name="Machida M."/>
            <person name="Baker S.E."/>
            <person name="Andersen M.R."/>
        </authorList>
    </citation>
    <scope>NUCLEOTIDE SEQUENCE [LARGE SCALE GENOMIC DNA]</scope>
    <source>
        <strain evidence="5">CBS 130015</strain>
    </source>
</reference>
<dbReference type="PANTHER" id="PTHR40627">
    <property type="entry name" value="INDOLE PRENYLTRANSFERASE TDIB-RELATED"/>
    <property type="match status" value="1"/>
</dbReference>
<dbReference type="InterPro" id="IPR033964">
    <property type="entry name" value="ABBA"/>
</dbReference>
<dbReference type="PIRSF" id="PIRSF000509">
    <property type="entry name" value="Trp_DMAT"/>
    <property type="match status" value="1"/>
</dbReference>
<evidence type="ECO:0000256" key="3">
    <source>
        <dbReference type="PIRSR" id="PIRSR000509-1"/>
    </source>
</evidence>
<keyword evidence="5" id="KW-1185">Reference proteome</keyword>
<dbReference type="NCBIfam" id="TIGR03429">
    <property type="entry name" value="arom_pren_DMATS"/>
    <property type="match status" value="1"/>
</dbReference>
<evidence type="ECO:0000313" key="4">
    <source>
        <dbReference type="EMBL" id="KAE8310532.1"/>
    </source>
</evidence>
<feature type="binding site" evidence="3">
    <location>
        <position position="200"/>
    </location>
    <ligand>
        <name>dimethylallyl diphosphate</name>
        <dbReference type="ChEBI" id="CHEBI:57623"/>
    </ligand>
</feature>
<feature type="binding site" evidence="3">
    <location>
        <position position="290"/>
    </location>
    <ligand>
        <name>dimethylallyl diphosphate</name>
        <dbReference type="ChEBI" id="CHEBI:57623"/>
    </ligand>
</feature>
<dbReference type="AlphaFoldDB" id="A0A5N6VQ73"/>
<dbReference type="CDD" id="cd13929">
    <property type="entry name" value="PT-DMATS_CymD"/>
    <property type="match status" value="1"/>
</dbReference>
<keyword evidence="2" id="KW-0808">Transferase</keyword>
<dbReference type="GO" id="GO:0016765">
    <property type="term" value="F:transferase activity, transferring alkyl or aryl (other than methyl) groups"/>
    <property type="evidence" value="ECO:0007669"/>
    <property type="project" value="InterPro"/>
</dbReference>
<feature type="binding site" evidence="3">
    <location>
        <position position="443"/>
    </location>
    <ligand>
        <name>dimethylallyl diphosphate</name>
        <dbReference type="ChEBI" id="CHEBI:57623"/>
    </ligand>
</feature>
<gene>
    <name evidence="4" type="ORF">BDV41DRAFT_590308</name>
</gene>
<accession>A0A5N6VQ73</accession>
<dbReference type="InterPro" id="IPR017795">
    <property type="entry name" value="ABBA_NscD-like"/>
</dbReference>
<name>A0A5N6VQ73_9EURO</name>
<dbReference type="SFLD" id="SFLDG01162">
    <property type="entry name" value="I"/>
    <property type="match status" value="1"/>
</dbReference>
<organism evidence="4 5">
    <name type="scientific">Aspergillus transmontanensis</name>
    <dbReference type="NCBI Taxonomy" id="1034304"/>
    <lineage>
        <taxon>Eukaryota</taxon>
        <taxon>Fungi</taxon>
        <taxon>Dikarya</taxon>
        <taxon>Ascomycota</taxon>
        <taxon>Pezizomycotina</taxon>
        <taxon>Eurotiomycetes</taxon>
        <taxon>Eurotiomycetidae</taxon>
        <taxon>Eurotiales</taxon>
        <taxon>Aspergillaceae</taxon>
        <taxon>Aspergillus</taxon>
        <taxon>Aspergillus subgen. Circumdati</taxon>
    </lineage>
</organism>
<feature type="binding site" evidence="3">
    <location>
        <position position="101"/>
    </location>
    <ligand>
        <name>L-tryptophan</name>
        <dbReference type="ChEBI" id="CHEBI:57912"/>
    </ligand>
</feature>
<dbReference type="Pfam" id="PF11991">
    <property type="entry name" value="Trp_DMAT"/>
    <property type="match status" value="1"/>
</dbReference>
<sequence length="457" mass="51901">MAPISPSQNPAPERPIPYHELSKTMLFATKDEAQWWHSTAPILSRLLISSNYDVHVQYKYLSLYKELVLPALGPYATQKKGSDVIATRWRSGMVLTGLPIEFSYNLTNAVVRVGVEPVGIDGGTEKNPYNTAAIWEYLETISRLSLGVDLTRFHKFATELVLTPAEESILISNPQLFQSPWKTQTITAMDLQKSGDILLKGYFYPQMKSVVTGISTEKLLIDAIRKVDRAGRFDTQLTNLEQYMESRREQGVVIPDYSSMADETFDKCSFFPYFLACDLVEPAKSRIKFYAGERHVDLSTVEDIWTFSGRRTDPDTLAGMDMLKRLWSFLPVREGLCPMPADFCELGKPAEGFQVPMMFHFNLDGLTPYPEPQMYICVFGINSRHVIDGLTEFMRFVGWKDMATHYKSNFLANYPGEDFDGAAHLCAYISFSYKNGGAYISLYNHSFNPVWEVHGFQ</sequence>
<dbReference type="InterPro" id="IPR012148">
    <property type="entry name" value="ABBA_DMATS-like"/>
</dbReference>
<dbReference type="Proteomes" id="UP000325433">
    <property type="component" value="Unassembled WGS sequence"/>
</dbReference>
<feature type="binding site" evidence="3">
    <location>
        <position position="202"/>
    </location>
    <ligand>
        <name>dimethylallyl diphosphate</name>
        <dbReference type="ChEBI" id="CHEBI:57623"/>
    </ligand>
</feature>
<comment type="similarity">
    <text evidence="1">Belongs to the tryptophan dimethylallyltransferase family.</text>
</comment>
<evidence type="ECO:0000313" key="5">
    <source>
        <dbReference type="Proteomes" id="UP000325433"/>
    </source>
</evidence>
<proteinExistence type="inferred from homology"/>
<protein>
    <submittedName>
        <fullName evidence="4">Tryprostatin B synthase</fullName>
    </submittedName>
</protein>
<dbReference type="GO" id="GO:0009820">
    <property type="term" value="P:alkaloid metabolic process"/>
    <property type="evidence" value="ECO:0007669"/>
    <property type="project" value="InterPro"/>
</dbReference>
<feature type="binding site" evidence="3">
    <location>
        <position position="204"/>
    </location>
    <ligand>
        <name>L-tryptophan</name>
        <dbReference type="ChEBI" id="CHEBI:57912"/>
    </ligand>
</feature>
<feature type="binding site" evidence="3">
    <location>
        <position position="375"/>
    </location>
    <ligand>
        <name>dimethylallyl diphosphate</name>
        <dbReference type="ChEBI" id="CHEBI:57623"/>
    </ligand>
</feature>